<sequence>MSKVLKVMIIAAMLLVATGALFAAKPEVLTIHLTATVPPRTSVRVADGGVDVGINSADVIFEAYDASGSLISTDGHFQAVDGARLSFSAV</sequence>
<gene>
    <name evidence="2" type="ORF">IAC42_01345</name>
</gene>
<protein>
    <recommendedName>
        <fullName evidence="4">Cohesin domain-containing protein</fullName>
    </recommendedName>
</protein>
<reference evidence="2" key="1">
    <citation type="submission" date="2020-10" db="EMBL/GenBank/DDBJ databases">
        <authorList>
            <person name="Gilroy R."/>
        </authorList>
    </citation>
    <scope>NUCLEOTIDE SEQUENCE</scope>
    <source>
        <strain evidence="2">11167</strain>
    </source>
</reference>
<reference evidence="2" key="2">
    <citation type="journal article" date="2021" name="PeerJ">
        <title>Extensive microbial diversity within the chicken gut microbiome revealed by metagenomics and culture.</title>
        <authorList>
            <person name="Gilroy R."/>
            <person name="Ravi A."/>
            <person name="Getino M."/>
            <person name="Pursley I."/>
            <person name="Horton D.L."/>
            <person name="Alikhan N.F."/>
            <person name="Baker D."/>
            <person name="Gharbi K."/>
            <person name="Hall N."/>
            <person name="Watson M."/>
            <person name="Adriaenssens E.M."/>
            <person name="Foster-Nyarko E."/>
            <person name="Jarju S."/>
            <person name="Secka A."/>
            <person name="Antonio M."/>
            <person name="Oren A."/>
            <person name="Chaudhuri R.R."/>
            <person name="La Ragione R."/>
            <person name="Hildebrand F."/>
            <person name="Pallen M.J."/>
        </authorList>
    </citation>
    <scope>NUCLEOTIDE SEQUENCE</scope>
    <source>
        <strain evidence="2">11167</strain>
    </source>
</reference>
<accession>A0A9D9H8Q9</accession>
<evidence type="ECO:0000313" key="3">
    <source>
        <dbReference type="Proteomes" id="UP000823633"/>
    </source>
</evidence>
<keyword evidence="1" id="KW-0732">Signal</keyword>
<evidence type="ECO:0000313" key="2">
    <source>
        <dbReference type="EMBL" id="MBO8442396.1"/>
    </source>
</evidence>
<proteinExistence type="predicted"/>
<dbReference type="EMBL" id="JADIMU010000010">
    <property type="protein sequence ID" value="MBO8442396.1"/>
    <property type="molecule type" value="Genomic_DNA"/>
</dbReference>
<evidence type="ECO:0008006" key="4">
    <source>
        <dbReference type="Google" id="ProtNLM"/>
    </source>
</evidence>
<dbReference type="Proteomes" id="UP000823633">
    <property type="component" value="Unassembled WGS sequence"/>
</dbReference>
<dbReference type="AlphaFoldDB" id="A0A9D9H8Q9"/>
<feature type="chain" id="PRO_5039348537" description="Cohesin domain-containing protein" evidence="1">
    <location>
        <begin position="24"/>
        <end position="90"/>
    </location>
</feature>
<evidence type="ECO:0000256" key="1">
    <source>
        <dbReference type="SAM" id="SignalP"/>
    </source>
</evidence>
<feature type="signal peptide" evidence="1">
    <location>
        <begin position="1"/>
        <end position="23"/>
    </location>
</feature>
<comment type="caution">
    <text evidence="2">The sequence shown here is derived from an EMBL/GenBank/DDBJ whole genome shotgun (WGS) entry which is preliminary data.</text>
</comment>
<organism evidence="2 3">
    <name type="scientific">Candidatus Aphodenecus pullistercoris</name>
    <dbReference type="NCBI Taxonomy" id="2840669"/>
    <lineage>
        <taxon>Bacteria</taxon>
        <taxon>Pseudomonadati</taxon>
        <taxon>Spirochaetota</taxon>
        <taxon>Spirochaetia</taxon>
        <taxon>Spirochaetales</taxon>
        <taxon>Candidatus Aphodenecus</taxon>
    </lineage>
</organism>
<name>A0A9D9H8Q9_9SPIR</name>